<evidence type="ECO:0000256" key="2">
    <source>
        <dbReference type="SAM" id="Phobius"/>
    </source>
</evidence>
<keyword evidence="2" id="KW-1133">Transmembrane helix</keyword>
<keyword evidence="2" id="KW-0472">Membrane</keyword>
<keyword evidence="2" id="KW-0812">Transmembrane</keyword>
<feature type="compositionally biased region" description="Basic and acidic residues" evidence="1">
    <location>
        <begin position="13"/>
        <end position="30"/>
    </location>
</feature>
<evidence type="ECO:0000313" key="4">
    <source>
        <dbReference type="Proteomes" id="UP000623467"/>
    </source>
</evidence>
<reference evidence="3" key="1">
    <citation type="submission" date="2020-05" db="EMBL/GenBank/DDBJ databases">
        <title>Mycena genomes resolve the evolution of fungal bioluminescence.</title>
        <authorList>
            <person name="Tsai I.J."/>
        </authorList>
    </citation>
    <scope>NUCLEOTIDE SEQUENCE</scope>
    <source>
        <strain evidence="3">160909Yilan</strain>
    </source>
</reference>
<feature type="region of interest" description="Disordered" evidence="1">
    <location>
        <begin position="6"/>
        <end position="47"/>
    </location>
</feature>
<organism evidence="3 4">
    <name type="scientific">Mycena sanguinolenta</name>
    <dbReference type="NCBI Taxonomy" id="230812"/>
    <lineage>
        <taxon>Eukaryota</taxon>
        <taxon>Fungi</taxon>
        <taxon>Dikarya</taxon>
        <taxon>Basidiomycota</taxon>
        <taxon>Agaricomycotina</taxon>
        <taxon>Agaricomycetes</taxon>
        <taxon>Agaricomycetidae</taxon>
        <taxon>Agaricales</taxon>
        <taxon>Marasmiineae</taxon>
        <taxon>Mycenaceae</taxon>
        <taxon>Mycena</taxon>
    </lineage>
</organism>
<protein>
    <submittedName>
        <fullName evidence="3">Uncharacterized protein</fullName>
    </submittedName>
</protein>
<feature type="transmembrane region" description="Helical" evidence="2">
    <location>
        <begin position="60"/>
        <end position="82"/>
    </location>
</feature>
<dbReference type="Proteomes" id="UP000623467">
    <property type="component" value="Unassembled WGS sequence"/>
</dbReference>
<comment type="caution">
    <text evidence="3">The sequence shown here is derived from an EMBL/GenBank/DDBJ whole genome shotgun (WGS) entry which is preliminary data.</text>
</comment>
<name>A0A8H6Z976_9AGAR</name>
<evidence type="ECO:0000313" key="3">
    <source>
        <dbReference type="EMBL" id="KAF7374850.1"/>
    </source>
</evidence>
<gene>
    <name evidence="3" type="ORF">MSAN_00371000</name>
</gene>
<sequence length="132" mass="14010">MYCVARSVKNRQKKDQDSNERTGLERKGKVNSESAHAPYGASSMGTAAAPIAGTGERAPFAFAVSVAIAFTPAVFVLAFVGVPTCGVSSLSRLTPAESGRMQRARICARQRGCTRRTCGDADALLRNDDGRE</sequence>
<dbReference type="AlphaFoldDB" id="A0A8H6Z976"/>
<keyword evidence="4" id="KW-1185">Reference proteome</keyword>
<accession>A0A8H6Z976</accession>
<proteinExistence type="predicted"/>
<dbReference type="EMBL" id="JACAZH010000002">
    <property type="protein sequence ID" value="KAF7374850.1"/>
    <property type="molecule type" value="Genomic_DNA"/>
</dbReference>
<evidence type="ECO:0000256" key="1">
    <source>
        <dbReference type="SAM" id="MobiDB-lite"/>
    </source>
</evidence>